<keyword evidence="2" id="KW-0489">Methyltransferase</keyword>
<dbReference type="InterPro" id="IPR002903">
    <property type="entry name" value="RsmH"/>
</dbReference>
<keyword evidence="7" id="KW-1185">Reference proteome</keyword>
<feature type="compositionally biased region" description="Basic and acidic residues" evidence="5">
    <location>
        <begin position="14"/>
        <end position="27"/>
    </location>
</feature>
<proteinExistence type="inferred from homology"/>
<dbReference type="SUPFAM" id="SSF53335">
    <property type="entry name" value="S-adenosyl-L-methionine-dependent methyltransferases"/>
    <property type="match status" value="1"/>
</dbReference>
<feature type="region of interest" description="Disordered" evidence="5">
    <location>
        <begin position="1"/>
        <end position="27"/>
    </location>
</feature>
<comment type="similarity">
    <text evidence="1">Belongs to the methyltransferase superfamily. RsmH family.</text>
</comment>
<protein>
    <submittedName>
        <fullName evidence="6">Uncharacterized protein</fullName>
    </submittedName>
</protein>
<dbReference type="Proteomes" id="UP001150569">
    <property type="component" value="Unassembled WGS sequence"/>
</dbReference>
<dbReference type="Pfam" id="PF01795">
    <property type="entry name" value="Methyltransf_5"/>
    <property type="match status" value="1"/>
</dbReference>
<dbReference type="EMBL" id="JANBPT010000118">
    <property type="protein sequence ID" value="KAJ1927437.1"/>
    <property type="molecule type" value="Genomic_DNA"/>
</dbReference>
<name>A0A9W8E0N4_9FUNG</name>
<keyword evidence="3" id="KW-0808">Transferase</keyword>
<dbReference type="GO" id="GO:0070475">
    <property type="term" value="P:rRNA base methylation"/>
    <property type="evidence" value="ECO:0007669"/>
    <property type="project" value="TreeGrafter"/>
</dbReference>
<dbReference type="PANTHER" id="PTHR11265">
    <property type="entry name" value="S-ADENOSYL-METHYLTRANSFERASE MRAW"/>
    <property type="match status" value="1"/>
</dbReference>
<evidence type="ECO:0000313" key="7">
    <source>
        <dbReference type="Proteomes" id="UP001150569"/>
    </source>
</evidence>
<organism evidence="6 7">
    <name type="scientific">Tieghemiomyces parasiticus</name>
    <dbReference type="NCBI Taxonomy" id="78921"/>
    <lineage>
        <taxon>Eukaryota</taxon>
        <taxon>Fungi</taxon>
        <taxon>Fungi incertae sedis</taxon>
        <taxon>Zoopagomycota</taxon>
        <taxon>Kickxellomycotina</taxon>
        <taxon>Dimargaritomycetes</taxon>
        <taxon>Dimargaritales</taxon>
        <taxon>Dimargaritaceae</taxon>
        <taxon>Tieghemiomyces</taxon>
    </lineage>
</organism>
<dbReference type="NCBIfam" id="TIGR00006">
    <property type="entry name" value="16S rRNA (cytosine(1402)-N(4))-methyltransferase RsmH"/>
    <property type="match status" value="1"/>
</dbReference>
<evidence type="ECO:0000256" key="5">
    <source>
        <dbReference type="SAM" id="MobiDB-lite"/>
    </source>
</evidence>
<evidence type="ECO:0000313" key="6">
    <source>
        <dbReference type="EMBL" id="KAJ1927437.1"/>
    </source>
</evidence>
<evidence type="ECO:0000256" key="4">
    <source>
        <dbReference type="ARBA" id="ARBA00022691"/>
    </source>
</evidence>
<sequence length="209" mass="23778">MKDGPLDMRMASYGRHETSEQAIRERTGRRTVPASVVVNNYTVEQLADIFTTYGEERHAYRIAQAIDQYRRQQVIATTAQLAEVIYSAVPHAQRQRSADGRSFRNPASRVFQGLRIYVNDELAELQMSLGEAFSLTRPGGRVVVVSFHSLEDRIVKRLFREQSQAEETTDDPVTPAFRLLTRKVIKPTKEEMAGNPRARSALLRAIERT</sequence>
<evidence type="ECO:0000256" key="2">
    <source>
        <dbReference type="ARBA" id="ARBA00022603"/>
    </source>
</evidence>
<gene>
    <name evidence="6" type="ORF">IWQ60_002944</name>
</gene>
<dbReference type="SUPFAM" id="SSF81799">
    <property type="entry name" value="Putative methyltransferase TM0872, insert domain"/>
    <property type="match status" value="1"/>
</dbReference>
<dbReference type="InterPro" id="IPR029063">
    <property type="entry name" value="SAM-dependent_MTases_sf"/>
</dbReference>
<dbReference type="PANTHER" id="PTHR11265:SF0">
    <property type="entry name" value="12S RRNA N4-METHYLCYTIDINE METHYLTRANSFERASE"/>
    <property type="match status" value="1"/>
</dbReference>
<dbReference type="InterPro" id="IPR023397">
    <property type="entry name" value="SAM-dep_MeTrfase_MraW_recog"/>
</dbReference>
<dbReference type="AlphaFoldDB" id="A0A9W8E0N4"/>
<evidence type="ECO:0000256" key="1">
    <source>
        <dbReference type="ARBA" id="ARBA00010396"/>
    </source>
</evidence>
<accession>A0A9W8E0N4</accession>
<comment type="caution">
    <text evidence="6">The sequence shown here is derived from an EMBL/GenBank/DDBJ whole genome shotgun (WGS) entry which is preliminary data.</text>
</comment>
<keyword evidence="4" id="KW-0949">S-adenosyl-L-methionine</keyword>
<reference evidence="6" key="1">
    <citation type="submission" date="2022-07" db="EMBL/GenBank/DDBJ databases">
        <title>Phylogenomic reconstructions and comparative analyses of Kickxellomycotina fungi.</title>
        <authorList>
            <person name="Reynolds N.K."/>
            <person name="Stajich J.E."/>
            <person name="Barry K."/>
            <person name="Grigoriev I.V."/>
            <person name="Crous P."/>
            <person name="Smith M.E."/>
        </authorList>
    </citation>
    <scope>NUCLEOTIDE SEQUENCE</scope>
    <source>
        <strain evidence="6">RSA 861</strain>
    </source>
</reference>
<dbReference type="GO" id="GO:0071424">
    <property type="term" value="F:rRNA (cytosine-N4-)-methyltransferase activity"/>
    <property type="evidence" value="ECO:0007669"/>
    <property type="project" value="TreeGrafter"/>
</dbReference>
<evidence type="ECO:0000256" key="3">
    <source>
        <dbReference type="ARBA" id="ARBA00022679"/>
    </source>
</evidence>
<dbReference type="Gene3D" id="3.40.50.150">
    <property type="entry name" value="Vaccinia Virus protein VP39"/>
    <property type="match status" value="1"/>
</dbReference>
<dbReference type="OrthoDB" id="16290at2759"/>